<evidence type="ECO:0000256" key="3">
    <source>
        <dbReference type="ARBA" id="ARBA00022618"/>
    </source>
</evidence>
<evidence type="ECO:0000256" key="7">
    <source>
        <dbReference type="ARBA" id="ARBA00023172"/>
    </source>
</evidence>
<evidence type="ECO:0000256" key="10">
    <source>
        <dbReference type="SAM" id="MobiDB-lite"/>
    </source>
</evidence>
<reference evidence="13" key="1">
    <citation type="submission" date="2020-11" db="EMBL/GenBank/DDBJ databases">
        <title>Sequencing the genomes of 1000 actinobacteria strains.</title>
        <authorList>
            <person name="Klenk H.-P."/>
        </authorList>
    </citation>
    <scope>NUCLEOTIDE SEQUENCE</scope>
    <source>
        <strain evidence="13">DSM 26152</strain>
    </source>
</reference>
<feature type="active site" description="O-(3'-phospho-DNA)-tyrosine intermediate" evidence="9">
    <location>
        <position position="312"/>
    </location>
</feature>
<dbReference type="Pfam" id="PF00589">
    <property type="entry name" value="Phage_integrase"/>
    <property type="match status" value="1"/>
</dbReference>
<evidence type="ECO:0000259" key="11">
    <source>
        <dbReference type="PROSITE" id="PS51898"/>
    </source>
</evidence>
<keyword evidence="6 9" id="KW-0238">DNA-binding</keyword>
<keyword evidence="4 9" id="KW-0159">Chromosome partition</keyword>
<evidence type="ECO:0000313" key="14">
    <source>
        <dbReference type="Proteomes" id="UP000625033"/>
    </source>
</evidence>
<dbReference type="InterPro" id="IPR010998">
    <property type="entry name" value="Integrase_recombinase_N"/>
</dbReference>
<dbReference type="GO" id="GO:0051301">
    <property type="term" value="P:cell division"/>
    <property type="evidence" value="ECO:0007669"/>
    <property type="project" value="UniProtKB-KW"/>
</dbReference>
<comment type="function">
    <text evidence="9">Site-specific tyrosine recombinase, which acts by catalyzing the cutting and rejoining of the recombining DNA molecules. The XerC-XerD complex is essential to convert dimers of the bacterial chromosome into monomers to permit their segregation at cell division. It also contributes to the segregational stability of plasmids.</text>
</comment>
<dbReference type="GO" id="GO:0009037">
    <property type="term" value="F:tyrosine-based site-specific recombinase activity"/>
    <property type="evidence" value="ECO:0007669"/>
    <property type="project" value="UniProtKB-UniRule"/>
</dbReference>
<keyword evidence="5 9" id="KW-0229">DNA integration</keyword>
<dbReference type="PANTHER" id="PTHR30349">
    <property type="entry name" value="PHAGE INTEGRASE-RELATED"/>
    <property type="match status" value="1"/>
</dbReference>
<comment type="subunit">
    <text evidence="9">Forms a cyclic heterotetrameric complex composed of two molecules of XerC and two molecules of XerD.</text>
</comment>
<dbReference type="Pfam" id="PF02899">
    <property type="entry name" value="Phage_int_SAM_1"/>
    <property type="match status" value="1"/>
</dbReference>
<dbReference type="InterPro" id="IPR002104">
    <property type="entry name" value="Integrase_catalytic"/>
</dbReference>
<evidence type="ECO:0000256" key="4">
    <source>
        <dbReference type="ARBA" id="ARBA00022829"/>
    </source>
</evidence>
<keyword evidence="7 9" id="KW-0233">DNA recombination</keyword>
<evidence type="ECO:0000259" key="12">
    <source>
        <dbReference type="PROSITE" id="PS51900"/>
    </source>
</evidence>
<evidence type="ECO:0000256" key="9">
    <source>
        <dbReference type="HAMAP-Rule" id="MF_01808"/>
    </source>
</evidence>
<dbReference type="GO" id="GO:0005737">
    <property type="term" value="C:cytoplasm"/>
    <property type="evidence" value="ECO:0007669"/>
    <property type="project" value="UniProtKB-SubCell"/>
</dbReference>
<evidence type="ECO:0000256" key="1">
    <source>
        <dbReference type="ARBA" id="ARBA00004496"/>
    </source>
</evidence>
<keyword evidence="3 9" id="KW-0132">Cell division</keyword>
<dbReference type="Proteomes" id="UP000625033">
    <property type="component" value="Unassembled WGS sequence"/>
</dbReference>
<dbReference type="Gene3D" id="1.10.443.10">
    <property type="entry name" value="Intergrase catalytic core"/>
    <property type="match status" value="1"/>
</dbReference>
<feature type="active site" evidence="9">
    <location>
        <position position="303"/>
    </location>
</feature>
<feature type="active site" evidence="9">
    <location>
        <position position="199"/>
    </location>
</feature>
<dbReference type="EMBL" id="JADOTZ010000001">
    <property type="protein sequence ID" value="MBG6083491.1"/>
    <property type="molecule type" value="Genomic_DNA"/>
</dbReference>
<sequence length="331" mass="36743">MSNSLAPDSSAASQPWWKSTVEEFVRHESLEKGRSENTVRAYRQDVESMFLCVDRQGARALSDVGLEHLRQWLGQQHEEGLASSTLARRAAAVRTFFAWCQRRGHLNQNASVRLQSPRTVRKLPGVLQRQQVERLLSASEGSPTAPEDPQAGGMATARRLRDRAMLEVLYATGLRVSELVGLDVADVNRERQCLLVTGKGNKERIVPLGRPALKALDSWLTCGRSVIVETALERGRRPDHRAIFLGTRGGRIDQRQVRSIVAEALRALGDTSASGPHALRHTAATHLLDGGADLRAVQEFLGHASLQTTQLYTHVSIERLRHNYQQAHPRA</sequence>
<dbReference type="HAMAP" id="MF_01808">
    <property type="entry name" value="Recomb_XerC_XerD"/>
    <property type="match status" value="1"/>
</dbReference>
<proteinExistence type="inferred from homology"/>
<feature type="domain" description="Core-binding (CB)" evidence="12">
    <location>
        <begin position="7"/>
        <end position="101"/>
    </location>
</feature>
<gene>
    <name evidence="9" type="primary">xerC</name>
    <name evidence="13" type="ORF">IW252_000258</name>
</gene>
<feature type="active site" evidence="9">
    <location>
        <position position="175"/>
    </location>
</feature>
<dbReference type="InterPro" id="IPR050090">
    <property type="entry name" value="Tyrosine_recombinase_XerCD"/>
</dbReference>
<evidence type="ECO:0000256" key="6">
    <source>
        <dbReference type="ARBA" id="ARBA00023125"/>
    </source>
</evidence>
<accession>A0A931D9Q2</accession>
<name>A0A931D9Q2_9MICC</name>
<dbReference type="InterPro" id="IPR044068">
    <property type="entry name" value="CB"/>
</dbReference>
<dbReference type="GO" id="GO:0006313">
    <property type="term" value="P:DNA transposition"/>
    <property type="evidence" value="ECO:0007669"/>
    <property type="project" value="UniProtKB-UniRule"/>
</dbReference>
<keyword evidence="8 9" id="KW-0131">Cell cycle</keyword>
<dbReference type="AlphaFoldDB" id="A0A931D9Q2"/>
<comment type="similarity">
    <text evidence="9">Belongs to the 'phage' integrase family. XerC subfamily.</text>
</comment>
<feature type="domain" description="Tyr recombinase" evidence="11">
    <location>
        <begin position="122"/>
        <end position="325"/>
    </location>
</feature>
<dbReference type="GO" id="GO:0003677">
    <property type="term" value="F:DNA binding"/>
    <property type="evidence" value="ECO:0007669"/>
    <property type="project" value="UniProtKB-UniRule"/>
</dbReference>
<organism evidence="13 14">
    <name type="scientific">Zhihengliuella flava</name>
    <dbReference type="NCBI Taxonomy" id="1285193"/>
    <lineage>
        <taxon>Bacteria</taxon>
        <taxon>Bacillati</taxon>
        <taxon>Actinomycetota</taxon>
        <taxon>Actinomycetes</taxon>
        <taxon>Micrococcales</taxon>
        <taxon>Micrococcaceae</taxon>
        <taxon>Zhihengliuella</taxon>
    </lineage>
</organism>
<protein>
    <recommendedName>
        <fullName evidence="9">Tyrosine recombinase XerC</fullName>
    </recommendedName>
</protein>
<comment type="subcellular location">
    <subcellularLocation>
        <location evidence="1 9">Cytoplasm</location>
    </subcellularLocation>
</comment>
<evidence type="ECO:0000256" key="5">
    <source>
        <dbReference type="ARBA" id="ARBA00022908"/>
    </source>
</evidence>
<feature type="region of interest" description="Disordered" evidence="10">
    <location>
        <begin position="136"/>
        <end position="157"/>
    </location>
</feature>
<keyword evidence="2 9" id="KW-0963">Cytoplasm</keyword>
<dbReference type="PROSITE" id="PS51900">
    <property type="entry name" value="CB"/>
    <property type="match status" value="1"/>
</dbReference>
<dbReference type="Gene3D" id="1.10.150.130">
    <property type="match status" value="1"/>
</dbReference>
<evidence type="ECO:0000256" key="2">
    <source>
        <dbReference type="ARBA" id="ARBA00022490"/>
    </source>
</evidence>
<dbReference type="GO" id="GO:0007059">
    <property type="term" value="P:chromosome segregation"/>
    <property type="evidence" value="ECO:0007669"/>
    <property type="project" value="UniProtKB-UniRule"/>
</dbReference>
<feature type="active site" evidence="9">
    <location>
        <position position="280"/>
    </location>
</feature>
<dbReference type="InterPro" id="IPR011010">
    <property type="entry name" value="DNA_brk_join_enz"/>
</dbReference>
<dbReference type="RefSeq" id="WP_196834923.1">
    <property type="nucleotide sequence ID" value="NZ_JADOTZ010000001.1"/>
</dbReference>
<dbReference type="CDD" id="cd00798">
    <property type="entry name" value="INT_XerDC_C"/>
    <property type="match status" value="1"/>
</dbReference>
<evidence type="ECO:0000313" key="13">
    <source>
        <dbReference type="EMBL" id="MBG6083491.1"/>
    </source>
</evidence>
<dbReference type="NCBIfam" id="NF001399">
    <property type="entry name" value="PRK00283.1"/>
    <property type="match status" value="1"/>
</dbReference>
<feature type="active site" evidence="9">
    <location>
        <position position="277"/>
    </location>
</feature>
<dbReference type="InterPro" id="IPR013762">
    <property type="entry name" value="Integrase-like_cat_sf"/>
</dbReference>
<keyword evidence="14" id="KW-1185">Reference proteome</keyword>
<comment type="caution">
    <text evidence="13">The sequence shown here is derived from an EMBL/GenBank/DDBJ whole genome shotgun (WGS) entry which is preliminary data.</text>
</comment>
<dbReference type="PROSITE" id="PS51898">
    <property type="entry name" value="TYR_RECOMBINASE"/>
    <property type="match status" value="1"/>
</dbReference>
<evidence type="ECO:0000256" key="8">
    <source>
        <dbReference type="ARBA" id="ARBA00023306"/>
    </source>
</evidence>
<dbReference type="InterPro" id="IPR004107">
    <property type="entry name" value="Integrase_SAM-like_N"/>
</dbReference>
<dbReference type="SUPFAM" id="SSF56349">
    <property type="entry name" value="DNA breaking-rejoining enzymes"/>
    <property type="match status" value="1"/>
</dbReference>
<dbReference type="InterPro" id="IPR023009">
    <property type="entry name" value="Tyrosine_recombinase_XerC/XerD"/>
</dbReference>
<dbReference type="PANTHER" id="PTHR30349:SF77">
    <property type="entry name" value="TYROSINE RECOMBINASE XERC"/>
    <property type="match status" value="1"/>
</dbReference>